<dbReference type="HAMAP" id="MF_00142">
    <property type="entry name" value="CyaY"/>
    <property type="match status" value="1"/>
</dbReference>
<protein>
    <recommendedName>
        <fullName evidence="4">Iron-sulfur cluster assembly protein CyaY</fullName>
    </recommendedName>
</protein>
<evidence type="ECO:0000256" key="2">
    <source>
        <dbReference type="ARBA" id="ARBA00022723"/>
    </source>
</evidence>
<dbReference type="InterPro" id="IPR002908">
    <property type="entry name" value="Frataxin/CyaY"/>
</dbReference>
<proteinExistence type="inferred from homology"/>
<comment type="function">
    <text evidence="4">Involved in iron-sulfur (Fe-S) cluster assembly. May act as a regulator of Fe-S biogenesis.</text>
</comment>
<dbReference type="PANTHER" id="PTHR16821:SF2">
    <property type="entry name" value="FRATAXIN, MITOCHONDRIAL"/>
    <property type="match status" value="1"/>
</dbReference>
<dbReference type="RefSeq" id="WP_149424647.1">
    <property type="nucleotide sequence ID" value="NZ_CP022579.1"/>
</dbReference>
<dbReference type="NCBIfam" id="TIGR03421">
    <property type="entry name" value="FeS_CyaY"/>
    <property type="match status" value="1"/>
</dbReference>
<name>A0A5C1E4L2_9RHOO</name>
<dbReference type="GO" id="GO:0005737">
    <property type="term" value="C:cytoplasm"/>
    <property type="evidence" value="ECO:0007669"/>
    <property type="project" value="UniProtKB-ARBA"/>
</dbReference>
<keyword evidence="2 4" id="KW-0479">Metal-binding</keyword>
<dbReference type="PROSITE" id="PS50810">
    <property type="entry name" value="FRATAXIN_2"/>
    <property type="match status" value="1"/>
</dbReference>
<dbReference type="PROSITE" id="PS01344">
    <property type="entry name" value="FRATAXIN_1"/>
    <property type="match status" value="1"/>
</dbReference>
<dbReference type="InterPro" id="IPR036524">
    <property type="entry name" value="Frataxin/CyaY_sf"/>
</dbReference>
<dbReference type="SUPFAM" id="SSF55387">
    <property type="entry name" value="Frataxin/Nqo15-like"/>
    <property type="match status" value="1"/>
</dbReference>
<dbReference type="PANTHER" id="PTHR16821">
    <property type="entry name" value="FRATAXIN"/>
    <property type="match status" value="1"/>
</dbReference>
<dbReference type="AlphaFoldDB" id="A0A5C1E4L2"/>
<sequence>MNDAEFNALADATLARLEAALEAAADAGAELDYELAPGGVLEIEFDDGTKMVVNRHSVAREIWVAAKAGGFHFRAEDGVWKDTRDGVELFDRLEALMSAQAGQSISLR</sequence>
<evidence type="ECO:0000256" key="1">
    <source>
        <dbReference type="ARBA" id="ARBA00008183"/>
    </source>
</evidence>
<dbReference type="InterPro" id="IPR047584">
    <property type="entry name" value="CyaY"/>
</dbReference>
<accession>A0A5C1E4L2</accession>
<dbReference type="Pfam" id="PF01491">
    <property type="entry name" value="Frataxin_Cyay"/>
    <property type="match status" value="1"/>
</dbReference>
<dbReference type="GO" id="GO:0016226">
    <property type="term" value="P:iron-sulfur cluster assembly"/>
    <property type="evidence" value="ECO:0007669"/>
    <property type="project" value="UniProtKB-UniRule"/>
</dbReference>
<dbReference type="EMBL" id="CP022579">
    <property type="protein sequence ID" value="QEL63793.1"/>
    <property type="molecule type" value="Genomic_DNA"/>
</dbReference>
<dbReference type="Gene3D" id="3.30.920.10">
    <property type="entry name" value="Frataxin/CyaY"/>
    <property type="match status" value="1"/>
</dbReference>
<evidence type="ECO:0000256" key="3">
    <source>
        <dbReference type="ARBA" id="ARBA00023004"/>
    </source>
</evidence>
<reference evidence="5 6" key="1">
    <citation type="submission" date="2017-07" db="EMBL/GenBank/DDBJ databases">
        <title>Complete genome sequence of Oryzomicrobium terrae TPP412.</title>
        <authorList>
            <person name="Chiu L.-W."/>
            <person name="Lo K.-J."/>
            <person name="Tsai Y.-M."/>
            <person name="Lin S.-S."/>
            <person name="Kuo C.-H."/>
            <person name="Liu C.-T."/>
        </authorList>
    </citation>
    <scope>NUCLEOTIDE SEQUENCE [LARGE SCALE GENOMIC DNA]</scope>
    <source>
        <strain evidence="5 6">TPP412</strain>
    </source>
</reference>
<dbReference type="SMART" id="SM01219">
    <property type="entry name" value="Frataxin_Cyay"/>
    <property type="match status" value="1"/>
</dbReference>
<evidence type="ECO:0000256" key="4">
    <source>
        <dbReference type="HAMAP-Rule" id="MF_00142"/>
    </source>
</evidence>
<comment type="similarity">
    <text evidence="1 4">Belongs to the frataxin family.</text>
</comment>
<evidence type="ECO:0000313" key="6">
    <source>
        <dbReference type="Proteomes" id="UP000323671"/>
    </source>
</evidence>
<dbReference type="GO" id="GO:0008199">
    <property type="term" value="F:ferric iron binding"/>
    <property type="evidence" value="ECO:0007669"/>
    <property type="project" value="InterPro"/>
</dbReference>
<dbReference type="Proteomes" id="UP000323671">
    <property type="component" value="Chromosome"/>
</dbReference>
<gene>
    <name evidence="4 5" type="primary">cyaY</name>
    <name evidence="5" type="ORF">OTERR_03170</name>
</gene>
<evidence type="ECO:0000313" key="5">
    <source>
        <dbReference type="EMBL" id="QEL63793.1"/>
    </source>
</evidence>
<keyword evidence="3 4" id="KW-0408">Iron</keyword>
<dbReference type="KEGG" id="otr:OTERR_03170"/>
<dbReference type="InterPro" id="IPR020895">
    <property type="entry name" value="Frataxin_CS"/>
</dbReference>
<keyword evidence="6" id="KW-1185">Reference proteome</keyword>
<organism evidence="5 6">
    <name type="scientific">Oryzomicrobium terrae</name>
    <dbReference type="NCBI Taxonomy" id="1735038"/>
    <lineage>
        <taxon>Bacteria</taxon>
        <taxon>Pseudomonadati</taxon>
        <taxon>Pseudomonadota</taxon>
        <taxon>Betaproteobacteria</taxon>
        <taxon>Rhodocyclales</taxon>
        <taxon>Rhodocyclaceae</taxon>
        <taxon>Oryzomicrobium</taxon>
    </lineage>
</organism>